<dbReference type="KEGG" id="dli:dnl_21260"/>
<evidence type="ECO:0000313" key="2">
    <source>
        <dbReference type="EMBL" id="QTA82704.1"/>
    </source>
</evidence>
<evidence type="ECO:0000313" key="1">
    <source>
        <dbReference type="EMBL" id="QTA79844.1"/>
    </source>
</evidence>
<dbReference type="EMBL" id="CP061799">
    <property type="protein sequence ID" value="QTA82704.1"/>
    <property type="molecule type" value="Genomic_DNA"/>
</dbReference>
<gene>
    <name evidence="1" type="ORF">dnl_21260</name>
    <name evidence="2" type="ORF">dnl_50860</name>
</gene>
<organism evidence="2 3">
    <name type="scientific">Desulfonema limicola</name>
    <dbReference type="NCBI Taxonomy" id="45656"/>
    <lineage>
        <taxon>Bacteria</taxon>
        <taxon>Pseudomonadati</taxon>
        <taxon>Thermodesulfobacteriota</taxon>
        <taxon>Desulfobacteria</taxon>
        <taxon>Desulfobacterales</taxon>
        <taxon>Desulfococcaceae</taxon>
        <taxon>Desulfonema</taxon>
    </lineage>
</organism>
<name>A0A975BCJ6_9BACT</name>
<dbReference type="AlphaFoldDB" id="A0A975BCJ6"/>
<accession>A0A975BCJ6</accession>
<protein>
    <submittedName>
        <fullName evidence="2">Uncharacterized protein</fullName>
    </submittedName>
</protein>
<evidence type="ECO:0000313" key="3">
    <source>
        <dbReference type="Proteomes" id="UP000663720"/>
    </source>
</evidence>
<sequence length="51" mass="6274">MLFFYKKIHFKNYKDLKMIKSKLLFMVFGSVVCARKVIYGESFWRIYLKTL</sequence>
<dbReference type="Proteomes" id="UP000663720">
    <property type="component" value="Chromosome"/>
</dbReference>
<reference evidence="2" key="1">
    <citation type="journal article" date="2021" name="Microb. Physiol.">
        <title>Proteogenomic Insights into the Physiology of Marine, Sulfate-Reducing, Filamentous Desulfonema limicola and Desulfonema magnum.</title>
        <authorList>
            <person name="Schnaars V."/>
            <person name="Wohlbrand L."/>
            <person name="Scheve S."/>
            <person name="Hinrichs C."/>
            <person name="Reinhardt R."/>
            <person name="Rabus R."/>
        </authorList>
    </citation>
    <scope>NUCLEOTIDE SEQUENCE</scope>
    <source>
        <strain evidence="2">5ac10</strain>
    </source>
</reference>
<dbReference type="EMBL" id="CP061799">
    <property type="protein sequence ID" value="QTA79844.1"/>
    <property type="molecule type" value="Genomic_DNA"/>
</dbReference>
<proteinExistence type="predicted"/>
<keyword evidence="3" id="KW-1185">Reference proteome</keyword>
<dbReference type="KEGG" id="dli:dnl_50860"/>